<gene>
    <name evidence="3" type="ORF">IMCC3135_02110</name>
</gene>
<dbReference type="InterPro" id="IPR007055">
    <property type="entry name" value="BON_dom"/>
</dbReference>
<dbReference type="EMBL" id="CP018632">
    <property type="protein sequence ID" value="ASJ70536.1"/>
    <property type="molecule type" value="Genomic_DNA"/>
</dbReference>
<accession>A0A2Z2NGW8</accession>
<keyword evidence="4" id="KW-1185">Reference proteome</keyword>
<evidence type="ECO:0000313" key="3">
    <source>
        <dbReference type="EMBL" id="ASJ70536.1"/>
    </source>
</evidence>
<feature type="chain" id="PRO_5016424611" description="BON domain-containing protein" evidence="1">
    <location>
        <begin position="25"/>
        <end position="89"/>
    </location>
</feature>
<evidence type="ECO:0000256" key="1">
    <source>
        <dbReference type="SAM" id="SignalP"/>
    </source>
</evidence>
<feature type="domain" description="BON" evidence="2">
    <location>
        <begin position="23"/>
        <end position="89"/>
    </location>
</feature>
<evidence type="ECO:0000313" key="4">
    <source>
        <dbReference type="Proteomes" id="UP000250079"/>
    </source>
</evidence>
<evidence type="ECO:0000259" key="2">
    <source>
        <dbReference type="PROSITE" id="PS50914"/>
    </source>
</evidence>
<dbReference type="PROSITE" id="PS50914">
    <property type="entry name" value="BON"/>
    <property type="match status" value="1"/>
</dbReference>
<protein>
    <recommendedName>
        <fullName evidence="2">BON domain-containing protein</fullName>
    </recommendedName>
</protein>
<keyword evidence="1" id="KW-0732">Signal</keyword>
<dbReference type="RefSeq" id="WP_088916071.1">
    <property type="nucleotide sequence ID" value="NZ_CP018632.1"/>
</dbReference>
<organism evidence="3 4">
    <name type="scientific">Granulosicoccus antarcticus IMCC3135</name>
    <dbReference type="NCBI Taxonomy" id="1192854"/>
    <lineage>
        <taxon>Bacteria</taxon>
        <taxon>Pseudomonadati</taxon>
        <taxon>Pseudomonadota</taxon>
        <taxon>Gammaproteobacteria</taxon>
        <taxon>Chromatiales</taxon>
        <taxon>Granulosicoccaceae</taxon>
        <taxon>Granulosicoccus</taxon>
    </lineage>
</organism>
<dbReference type="Pfam" id="PF04972">
    <property type="entry name" value="BON"/>
    <property type="match status" value="1"/>
</dbReference>
<dbReference type="Proteomes" id="UP000250079">
    <property type="component" value="Chromosome"/>
</dbReference>
<proteinExistence type="predicted"/>
<dbReference type="Gene3D" id="3.30.1340.30">
    <property type="match status" value="1"/>
</dbReference>
<feature type="signal peptide" evidence="1">
    <location>
        <begin position="1"/>
        <end position="24"/>
    </location>
</feature>
<name>A0A2Z2NGW8_9GAMM</name>
<dbReference type="AlphaFoldDB" id="A0A2Z2NGW8"/>
<reference evidence="3 4" key="1">
    <citation type="submission" date="2016-12" db="EMBL/GenBank/DDBJ databases">
        <authorList>
            <person name="Song W.-J."/>
            <person name="Kurnit D.M."/>
        </authorList>
    </citation>
    <scope>NUCLEOTIDE SEQUENCE [LARGE SCALE GENOMIC DNA]</scope>
    <source>
        <strain evidence="3 4">IMCC3135</strain>
    </source>
</reference>
<sequence>MTLRNTIAATTIVLATVFSGVASANISTGNIHNDVQSAIGAGNVSVSVKDGVAILFGSVDSRIDSNAAARAAASFAGIDKVINRINVSK</sequence>
<dbReference type="KEGG" id="gai:IMCC3135_02110"/>